<accession>A0AB34TB70</accession>
<dbReference type="EMBL" id="AWFK01000004">
    <property type="protein sequence ID" value="KOA51095.1"/>
    <property type="molecule type" value="Genomic_DNA"/>
</dbReference>
<dbReference type="RefSeq" id="WP_052826009.1">
    <property type="nucleotide sequence ID" value="NZ_AWFK01000004.1"/>
</dbReference>
<protein>
    <recommendedName>
        <fullName evidence="3">DNA-binding protein</fullName>
    </recommendedName>
</protein>
<proteinExistence type="predicted"/>
<gene>
    <name evidence="1" type="ORF">BAAM0483_02360</name>
</gene>
<evidence type="ECO:0000313" key="1">
    <source>
        <dbReference type="EMBL" id="KOA51095.1"/>
    </source>
</evidence>
<dbReference type="Proteomes" id="UP000037239">
    <property type="component" value="Unassembled WGS sequence"/>
</dbReference>
<comment type="caution">
    <text evidence="1">The sequence shown here is derived from an EMBL/GenBank/DDBJ whole genome shotgun (WGS) entry which is preliminary data.</text>
</comment>
<sequence length="82" mass="9390">MADYITIDQVLELVPCVSRGNLATMRHDGRGPAFYKPTSRTVLYDKQSVLEWVQNSAVDMKERQERTAEYRAAKALKKEASR</sequence>
<evidence type="ECO:0008006" key="3">
    <source>
        <dbReference type="Google" id="ProtNLM"/>
    </source>
</evidence>
<name>A0AB34TB70_9BIFI</name>
<evidence type="ECO:0000313" key="2">
    <source>
        <dbReference type="Proteomes" id="UP000037239"/>
    </source>
</evidence>
<dbReference type="AlphaFoldDB" id="A0AB34TB70"/>
<organism evidence="1 2">
    <name type="scientific">Bifidobacterium animalis subsp. animalis MCC 0483</name>
    <dbReference type="NCBI Taxonomy" id="1365955"/>
    <lineage>
        <taxon>Bacteria</taxon>
        <taxon>Bacillati</taxon>
        <taxon>Actinomycetota</taxon>
        <taxon>Actinomycetes</taxon>
        <taxon>Bifidobacteriales</taxon>
        <taxon>Bifidobacteriaceae</taxon>
        <taxon>Bifidobacterium</taxon>
    </lineage>
</organism>
<reference evidence="1 2" key="1">
    <citation type="journal article" date="2015" name="Int J Genomics">
        <title>Comparative Genomics Revealed Genetic Diversity and Species/Strain-Level Differences in Carbohydrate Metabolism of Three Probiotic Bifidobacterial Species.</title>
        <authorList>
            <person name="Odamaki T."/>
            <person name="Horigome A."/>
            <person name="Sugahara H."/>
            <person name="Hashikura N."/>
            <person name="Minami J."/>
            <person name="Xiao J.Z."/>
            <person name="Abe F."/>
        </authorList>
    </citation>
    <scope>NUCLEOTIDE SEQUENCE [LARGE SCALE GENOMIC DNA]</scope>
    <source>
        <strain evidence="1 2">MCC 0483</strain>
    </source>
</reference>